<evidence type="ECO:0000256" key="2">
    <source>
        <dbReference type="ARBA" id="ARBA00007193"/>
    </source>
</evidence>
<feature type="region of interest" description="Disordered" evidence="13">
    <location>
        <begin position="1"/>
        <end position="24"/>
    </location>
</feature>
<evidence type="ECO:0000256" key="10">
    <source>
        <dbReference type="ARBA" id="ARBA00023201"/>
    </source>
</evidence>
<keyword evidence="3 12" id="KW-0813">Transport</keyword>
<evidence type="ECO:0000256" key="11">
    <source>
        <dbReference type="ARBA" id="ARBA00023303"/>
    </source>
</evidence>
<reference evidence="15" key="2">
    <citation type="submission" date="2020-01" db="EMBL/GenBank/DDBJ databases">
        <authorList>
            <person name="Korhonen P.K.K."/>
            <person name="Guangxu M.G."/>
            <person name="Wang T.W."/>
            <person name="Stroehlein A.J.S."/>
            <person name="Young N.D."/>
            <person name="Ang C.-S.A."/>
            <person name="Fernando D.W.F."/>
            <person name="Lu H.L."/>
            <person name="Taylor S.T."/>
            <person name="Ehtesham M.E.M."/>
            <person name="Najaraj S.H.N."/>
            <person name="Harsha G.H.G."/>
            <person name="Madugundu A.M."/>
            <person name="Renuse S.R."/>
            <person name="Holt D.H."/>
            <person name="Pandey A.P."/>
            <person name="Papenfuss A.P."/>
            <person name="Gasser R.B.G."/>
            <person name="Fischer K.F."/>
        </authorList>
    </citation>
    <scope>NUCLEOTIDE SEQUENCE</scope>
    <source>
        <strain evidence="15">SSS_KF_BRIS2020</strain>
    </source>
</reference>
<dbReference type="Gene3D" id="1.10.287.770">
    <property type="entry name" value="YojJ-like"/>
    <property type="match status" value="1"/>
</dbReference>
<keyword evidence="6 14" id="KW-1133">Transmembrane helix</keyword>
<dbReference type="Proteomes" id="UP000070412">
    <property type="component" value="Unassembled WGS sequence"/>
</dbReference>
<dbReference type="EMBL" id="WVUK01000056">
    <property type="protein sequence ID" value="KAF7492799.1"/>
    <property type="molecule type" value="Genomic_DNA"/>
</dbReference>
<proteinExistence type="inferred from homology"/>
<dbReference type="OrthoDB" id="6508485at2759"/>
<evidence type="ECO:0000256" key="6">
    <source>
        <dbReference type="ARBA" id="ARBA00022989"/>
    </source>
</evidence>
<keyword evidence="10 12" id="KW-0739">Sodium transport</keyword>
<keyword evidence="5 12" id="KW-0812">Transmembrane</keyword>
<keyword evidence="8 12" id="KW-0406">Ion transport</keyword>
<accession>A0A834RAG1</accession>
<dbReference type="GO" id="GO:0015280">
    <property type="term" value="F:ligand-gated sodium channel activity"/>
    <property type="evidence" value="ECO:0007669"/>
    <property type="project" value="TreeGrafter"/>
</dbReference>
<comment type="similarity">
    <text evidence="2 12">Belongs to the amiloride-sensitive sodium channel (TC 1.A.6) family.</text>
</comment>
<evidence type="ECO:0000313" key="17">
    <source>
        <dbReference type="Proteomes" id="UP000070412"/>
    </source>
</evidence>
<organism evidence="15">
    <name type="scientific">Sarcoptes scabiei</name>
    <name type="common">Itch mite</name>
    <name type="synonym">Acarus scabiei</name>
    <dbReference type="NCBI Taxonomy" id="52283"/>
    <lineage>
        <taxon>Eukaryota</taxon>
        <taxon>Metazoa</taxon>
        <taxon>Ecdysozoa</taxon>
        <taxon>Arthropoda</taxon>
        <taxon>Chelicerata</taxon>
        <taxon>Arachnida</taxon>
        <taxon>Acari</taxon>
        <taxon>Acariformes</taxon>
        <taxon>Sarcoptiformes</taxon>
        <taxon>Astigmata</taxon>
        <taxon>Psoroptidia</taxon>
        <taxon>Sarcoptoidea</taxon>
        <taxon>Sarcoptidae</taxon>
        <taxon>Sarcoptinae</taxon>
        <taxon>Sarcoptes</taxon>
    </lineage>
</organism>
<evidence type="ECO:0000313" key="15">
    <source>
        <dbReference type="EMBL" id="KAF7492799.1"/>
    </source>
</evidence>
<sequence length="783" mass="91098">MRDGEHHRQMEKQEQFSPESITPVSNITRLQSQHSQMICDGGKNVRKKFLSNLSNSINDGGESGDDGGAMITGNHLDRISKTKKSFGEILDLNQSNGIDQTNQTPSTSLTYLIVHHILRTLVLAVCIFGCMGQIISIMNIFFNYPAIVFVDLHQMERLTLPGITVCNNNRVMRSKLNAYDEKFAYKWNVLMNRSFDAKHNHQFKLYQQQLIDNLIRRMMTNLTVSQFMSFGNTADDFLDNGFFRCASDKNHPGKKCIYLSNLFTTAQENGNCFTLFHKSNSTELEEIAIESGLSESAVVRGLNNESIDIEMSLKPFAPNEIIRFRLNFQEDDYTTLNEPISGRFIIHDNNQIAVIREKSYRIRPGRYYIFYISRFTDKLLPAPYVTDCRDYDSSRSNPPKSIESSKTIEQDVSDSSESKDSNRLRRDLSDSTEMENQTSSSSSSSSVSMNILFRAPASKSNCVIGCLARKTIEKCNCWPPELPFFYNPNLNASENNLKWCDWREKPPIKDWKVKENNLTWFQFCFNLHEDACNQQCKADCRIDRYRIISEEIDWPSNERIEHSIDNGELRKLKSCCAVISIRYWSAEQKINEYKPRFEVAEFTSNIGGLLSMWLGFSLFGFYNLNEKFIVRLINYFWRRRKAQQQQQQTKMDHSLNDRSKTIVQQKKRNLQSYAWSNQSQNGFHHHHHHHQSLEKSRYEDDDDGFDGNLMRKISNKKYLQNRLDEAMMGATDSTGPNSLNSDIYRYGPQSFHNDYQTKPKRIRKPKSSRIYQSYYRRRNQPKS</sequence>
<evidence type="ECO:0000256" key="3">
    <source>
        <dbReference type="ARBA" id="ARBA00022448"/>
    </source>
</evidence>
<feature type="region of interest" description="Disordered" evidence="13">
    <location>
        <begin position="747"/>
        <end position="783"/>
    </location>
</feature>
<dbReference type="EnsemblMetazoa" id="SSS_8827s_mrna">
    <property type="protein sequence ID" value="KAF7492799.1"/>
    <property type="gene ID" value="SSS_8827"/>
</dbReference>
<keyword evidence="9 14" id="KW-0472">Membrane</keyword>
<dbReference type="AlphaFoldDB" id="A0A834RAG1"/>
<keyword evidence="4 12" id="KW-0894">Sodium channel</keyword>
<dbReference type="Pfam" id="PF00858">
    <property type="entry name" value="ASC"/>
    <property type="match status" value="1"/>
</dbReference>
<evidence type="ECO:0000256" key="14">
    <source>
        <dbReference type="SAM" id="Phobius"/>
    </source>
</evidence>
<feature type="compositionally biased region" description="Basic and acidic residues" evidence="13">
    <location>
        <begin position="416"/>
        <end position="429"/>
    </location>
</feature>
<dbReference type="PRINTS" id="PR01078">
    <property type="entry name" value="AMINACHANNEL"/>
</dbReference>
<feature type="compositionally biased region" description="Polar residues" evidence="13">
    <location>
        <begin position="15"/>
        <end position="24"/>
    </location>
</feature>
<protein>
    <recommendedName>
        <fullName evidence="18">Amiloride-sensitive sodium channel-like protein</fullName>
    </recommendedName>
</protein>
<feature type="compositionally biased region" description="Polar residues" evidence="13">
    <location>
        <begin position="394"/>
        <end position="407"/>
    </location>
</feature>
<evidence type="ECO:0008006" key="18">
    <source>
        <dbReference type="Google" id="ProtNLM"/>
    </source>
</evidence>
<dbReference type="PANTHER" id="PTHR11690">
    <property type="entry name" value="AMILORIDE-SENSITIVE SODIUM CHANNEL-RELATED"/>
    <property type="match status" value="1"/>
</dbReference>
<feature type="compositionally biased region" description="Basic residues" evidence="13">
    <location>
        <begin position="758"/>
        <end position="767"/>
    </location>
</feature>
<keyword evidence="11 12" id="KW-0407">Ion channel</keyword>
<feature type="compositionally biased region" description="Basic and acidic residues" evidence="13">
    <location>
        <begin position="1"/>
        <end position="14"/>
    </location>
</feature>
<evidence type="ECO:0000256" key="5">
    <source>
        <dbReference type="ARBA" id="ARBA00022692"/>
    </source>
</evidence>
<evidence type="ECO:0000256" key="4">
    <source>
        <dbReference type="ARBA" id="ARBA00022461"/>
    </source>
</evidence>
<feature type="transmembrane region" description="Helical" evidence="14">
    <location>
        <begin position="121"/>
        <end position="142"/>
    </location>
</feature>
<evidence type="ECO:0000256" key="12">
    <source>
        <dbReference type="RuleBase" id="RU000679"/>
    </source>
</evidence>
<evidence type="ECO:0000313" key="16">
    <source>
        <dbReference type="EnsemblMetazoa" id="KAF7492799.1"/>
    </source>
</evidence>
<reference evidence="17" key="1">
    <citation type="journal article" date="2020" name="PLoS Negl. Trop. Dis.">
        <title>High-quality nuclear genome for Sarcoptes scabiei-A critical resource for a neglected parasite.</title>
        <authorList>
            <person name="Korhonen P.K."/>
            <person name="Gasser R.B."/>
            <person name="Ma G."/>
            <person name="Wang T."/>
            <person name="Stroehlein A.J."/>
            <person name="Young N.D."/>
            <person name="Ang C.S."/>
            <person name="Fernando D.D."/>
            <person name="Lu H.C."/>
            <person name="Taylor S."/>
            <person name="Reynolds S.L."/>
            <person name="Mofiz E."/>
            <person name="Najaraj S.H."/>
            <person name="Gowda H."/>
            <person name="Madugundu A."/>
            <person name="Renuse S."/>
            <person name="Holt D."/>
            <person name="Pandey A."/>
            <person name="Papenfuss A.T."/>
            <person name="Fischer K."/>
        </authorList>
    </citation>
    <scope>NUCLEOTIDE SEQUENCE [LARGE SCALE GENOMIC DNA]</scope>
</reference>
<reference evidence="16" key="3">
    <citation type="submission" date="2022-06" db="UniProtKB">
        <authorList>
            <consortium name="EnsemblMetazoa"/>
        </authorList>
    </citation>
    <scope>IDENTIFICATION</scope>
</reference>
<keyword evidence="17" id="KW-1185">Reference proteome</keyword>
<name>A0A834RAG1_SARSC</name>
<evidence type="ECO:0000256" key="13">
    <source>
        <dbReference type="SAM" id="MobiDB-lite"/>
    </source>
</evidence>
<gene>
    <name evidence="15" type="ORF">SSS_8827</name>
</gene>
<keyword evidence="7" id="KW-0915">Sodium</keyword>
<feature type="region of interest" description="Disordered" evidence="13">
    <location>
        <begin position="680"/>
        <end position="700"/>
    </location>
</feature>
<evidence type="ECO:0000256" key="9">
    <source>
        <dbReference type="ARBA" id="ARBA00023136"/>
    </source>
</evidence>
<feature type="region of interest" description="Disordered" evidence="13">
    <location>
        <begin position="390"/>
        <end position="444"/>
    </location>
</feature>
<dbReference type="GO" id="GO:0005886">
    <property type="term" value="C:plasma membrane"/>
    <property type="evidence" value="ECO:0007669"/>
    <property type="project" value="TreeGrafter"/>
</dbReference>
<evidence type="ECO:0000256" key="1">
    <source>
        <dbReference type="ARBA" id="ARBA00004141"/>
    </source>
</evidence>
<evidence type="ECO:0000256" key="8">
    <source>
        <dbReference type="ARBA" id="ARBA00023065"/>
    </source>
</evidence>
<dbReference type="InterPro" id="IPR001873">
    <property type="entry name" value="ENaC"/>
</dbReference>
<comment type="subcellular location">
    <subcellularLocation>
        <location evidence="1">Membrane</location>
        <topology evidence="1">Multi-pass membrane protein</topology>
    </subcellularLocation>
</comment>
<evidence type="ECO:0000256" key="7">
    <source>
        <dbReference type="ARBA" id="ARBA00023053"/>
    </source>
</evidence>